<keyword evidence="6 13" id="KW-0418">Kinase</keyword>
<evidence type="ECO:0000256" key="10">
    <source>
        <dbReference type="ARBA" id="ARBA00047899"/>
    </source>
</evidence>
<keyword evidence="13" id="KW-0675">Receptor</keyword>
<dbReference type="GO" id="GO:0030246">
    <property type="term" value="F:carbohydrate binding"/>
    <property type="evidence" value="ECO:0007669"/>
    <property type="project" value="UniProtKB-KW"/>
</dbReference>
<dbReference type="GO" id="GO:0004674">
    <property type="term" value="F:protein serine/threonine kinase activity"/>
    <property type="evidence" value="ECO:0007669"/>
    <property type="project" value="UniProtKB-KW"/>
</dbReference>
<dbReference type="InterPro" id="IPR000719">
    <property type="entry name" value="Prot_kinase_dom"/>
</dbReference>
<keyword evidence="3 13" id="KW-0808">Transferase</keyword>
<evidence type="ECO:0000256" key="3">
    <source>
        <dbReference type="ARBA" id="ARBA00022679"/>
    </source>
</evidence>
<comment type="catalytic activity">
    <reaction evidence="10">
        <text>L-threonyl-[protein] + ATP = O-phospho-L-threonyl-[protein] + ADP + H(+)</text>
        <dbReference type="Rhea" id="RHEA:46608"/>
        <dbReference type="Rhea" id="RHEA-COMP:11060"/>
        <dbReference type="Rhea" id="RHEA-COMP:11605"/>
        <dbReference type="ChEBI" id="CHEBI:15378"/>
        <dbReference type="ChEBI" id="CHEBI:30013"/>
        <dbReference type="ChEBI" id="CHEBI:30616"/>
        <dbReference type="ChEBI" id="CHEBI:61977"/>
        <dbReference type="ChEBI" id="CHEBI:456216"/>
        <dbReference type="EC" id="2.7.11.1"/>
    </reaction>
</comment>
<dbReference type="EMBL" id="KN671798">
    <property type="protein sequence ID" value="KHM99306.1"/>
    <property type="molecule type" value="Genomic_DNA"/>
</dbReference>
<dbReference type="AlphaFoldDB" id="A0A0B2NV18"/>
<evidence type="ECO:0000256" key="9">
    <source>
        <dbReference type="ARBA" id="ARBA00023180"/>
    </source>
</evidence>
<dbReference type="InterPro" id="IPR001245">
    <property type="entry name" value="Ser-Thr/Tyr_kinase_cat_dom"/>
</dbReference>
<evidence type="ECO:0000256" key="5">
    <source>
        <dbReference type="ARBA" id="ARBA00022741"/>
    </source>
</evidence>
<keyword evidence="7" id="KW-0067">ATP-binding</keyword>
<feature type="domain" description="Protein kinase" evidence="12">
    <location>
        <begin position="1"/>
        <end position="243"/>
    </location>
</feature>
<gene>
    <name evidence="13" type="ORF">glysoja_042877</name>
</gene>
<keyword evidence="9" id="KW-0325">Glycoprotein</keyword>
<evidence type="ECO:0000256" key="11">
    <source>
        <dbReference type="ARBA" id="ARBA00048679"/>
    </source>
</evidence>
<dbReference type="PANTHER" id="PTHR27002:SF900">
    <property type="entry name" value="S-LOCUS LECTIN KINASE FAMILY PROTEIN"/>
    <property type="match status" value="1"/>
</dbReference>
<feature type="non-terminal residue" evidence="13">
    <location>
        <position position="1"/>
    </location>
</feature>
<evidence type="ECO:0000313" key="13">
    <source>
        <dbReference type="EMBL" id="KHM99306.1"/>
    </source>
</evidence>
<evidence type="ECO:0000256" key="1">
    <source>
        <dbReference type="ARBA" id="ARBA00012513"/>
    </source>
</evidence>
<dbReference type="EC" id="2.7.11.1" evidence="1"/>
<evidence type="ECO:0000256" key="2">
    <source>
        <dbReference type="ARBA" id="ARBA00022527"/>
    </source>
</evidence>
<dbReference type="PANTHER" id="PTHR27002">
    <property type="entry name" value="RECEPTOR-LIKE SERINE/THREONINE-PROTEIN KINASE SD1-8"/>
    <property type="match status" value="1"/>
</dbReference>
<evidence type="ECO:0000256" key="7">
    <source>
        <dbReference type="ARBA" id="ARBA00022840"/>
    </source>
</evidence>
<keyword evidence="2" id="KW-0723">Serine/threonine-protein kinase</keyword>
<dbReference type="FunFam" id="1.10.510.10:FF:000060">
    <property type="entry name" value="G-type lectin S-receptor-like serine/threonine-protein kinase"/>
    <property type="match status" value="1"/>
</dbReference>
<dbReference type="GO" id="GO:0106310">
    <property type="term" value="F:protein serine kinase activity"/>
    <property type="evidence" value="ECO:0007669"/>
    <property type="project" value="RHEA"/>
</dbReference>
<dbReference type="PROSITE" id="PS50011">
    <property type="entry name" value="PROTEIN_KINASE_DOM"/>
    <property type="match status" value="1"/>
</dbReference>
<proteinExistence type="predicted"/>
<organism evidence="13">
    <name type="scientific">Glycine soja</name>
    <name type="common">Wild soybean</name>
    <dbReference type="NCBI Taxonomy" id="3848"/>
    <lineage>
        <taxon>Eukaryota</taxon>
        <taxon>Viridiplantae</taxon>
        <taxon>Streptophyta</taxon>
        <taxon>Embryophyta</taxon>
        <taxon>Tracheophyta</taxon>
        <taxon>Spermatophyta</taxon>
        <taxon>Magnoliopsida</taxon>
        <taxon>eudicotyledons</taxon>
        <taxon>Gunneridae</taxon>
        <taxon>Pentapetalae</taxon>
        <taxon>rosids</taxon>
        <taxon>fabids</taxon>
        <taxon>Fabales</taxon>
        <taxon>Fabaceae</taxon>
        <taxon>Papilionoideae</taxon>
        <taxon>50 kb inversion clade</taxon>
        <taxon>NPAAA clade</taxon>
        <taxon>indigoferoid/millettioid clade</taxon>
        <taxon>Phaseoleae</taxon>
        <taxon>Glycine</taxon>
        <taxon>Glycine subgen. Soja</taxon>
    </lineage>
</organism>
<name>A0A0B2NV18_GLYSO</name>
<evidence type="ECO:0000256" key="6">
    <source>
        <dbReference type="ARBA" id="ARBA00022777"/>
    </source>
</evidence>
<dbReference type="PROSITE" id="PS00108">
    <property type="entry name" value="PROTEIN_KINASE_ST"/>
    <property type="match status" value="1"/>
</dbReference>
<keyword evidence="4" id="KW-0732">Signal</keyword>
<accession>A0A0B2NV18</accession>
<comment type="catalytic activity">
    <reaction evidence="11">
        <text>L-seryl-[protein] + ATP = O-phospho-L-seryl-[protein] + ADP + H(+)</text>
        <dbReference type="Rhea" id="RHEA:17989"/>
        <dbReference type="Rhea" id="RHEA-COMP:9863"/>
        <dbReference type="Rhea" id="RHEA-COMP:11604"/>
        <dbReference type="ChEBI" id="CHEBI:15378"/>
        <dbReference type="ChEBI" id="CHEBI:29999"/>
        <dbReference type="ChEBI" id="CHEBI:30616"/>
        <dbReference type="ChEBI" id="CHEBI:83421"/>
        <dbReference type="ChEBI" id="CHEBI:456216"/>
        <dbReference type="EC" id="2.7.11.1"/>
    </reaction>
</comment>
<dbReference type="SMART" id="SM00220">
    <property type="entry name" value="S_TKc"/>
    <property type="match status" value="1"/>
</dbReference>
<keyword evidence="5" id="KW-0547">Nucleotide-binding</keyword>
<dbReference type="InterPro" id="IPR011009">
    <property type="entry name" value="Kinase-like_dom_sf"/>
</dbReference>
<evidence type="ECO:0000256" key="4">
    <source>
        <dbReference type="ARBA" id="ARBA00022729"/>
    </source>
</evidence>
<reference evidence="13" key="1">
    <citation type="submission" date="2014-07" db="EMBL/GenBank/DDBJ databases">
        <title>Identification of a novel salt tolerance gene in wild soybean by whole-genome sequencing.</title>
        <authorList>
            <person name="Lam H.-M."/>
            <person name="Qi X."/>
            <person name="Li M.-W."/>
            <person name="Liu X."/>
            <person name="Xie M."/>
            <person name="Ni M."/>
            <person name="Xu X."/>
        </authorList>
    </citation>
    <scope>NUCLEOTIDE SEQUENCE [LARGE SCALE GENOMIC DNA]</scope>
    <source>
        <tissue evidence="13">Root</tissue>
    </source>
</reference>
<sequence length="243" mass="27748">GMQVDDMDLPVFDLSTIAKATSNFTIKNKIGEGGFGPVYRIQHRNLVKLLGCCLEGEEKMLVYEYMLNGSLDSFIFDEQRSGSLDWSKHFNIICGIAKGLLFLHQDSRLRIIHKDLKASNVLLDSELNPKISEFGTARIFGVDQQEGNTKRIVGTYGYMAPEYATDGLFSVKSDVFSFGVLLLEIILGKRSREYYNAWKLWKEGRPLELIYKSIEDSSFLSRMLHCIHVNLLCFQQNPEDWNV</sequence>
<protein>
    <recommendedName>
        <fullName evidence="1">non-specific serine/threonine protein kinase</fullName>
        <ecNumber evidence="1">2.7.11.1</ecNumber>
    </recommendedName>
</protein>
<dbReference type="Gene3D" id="3.30.200.20">
    <property type="entry name" value="Phosphorylase Kinase, domain 1"/>
    <property type="match status" value="2"/>
</dbReference>
<evidence type="ECO:0000256" key="8">
    <source>
        <dbReference type="ARBA" id="ARBA00023157"/>
    </source>
</evidence>
<dbReference type="InterPro" id="IPR008271">
    <property type="entry name" value="Ser/Thr_kinase_AS"/>
</dbReference>
<dbReference type="Gene3D" id="1.10.510.10">
    <property type="entry name" value="Transferase(Phosphotransferase) domain 1"/>
    <property type="match status" value="1"/>
</dbReference>
<dbReference type="Pfam" id="PF07714">
    <property type="entry name" value="PK_Tyr_Ser-Thr"/>
    <property type="match status" value="1"/>
</dbReference>
<dbReference type="GO" id="GO:0005886">
    <property type="term" value="C:plasma membrane"/>
    <property type="evidence" value="ECO:0007669"/>
    <property type="project" value="TreeGrafter"/>
</dbReference>
<keyword evidence="13" id="KW-0430">Lectin</keyword>
<dbReference type="Proteomes" id="UP000053555">
    <property type="component" value="Unassembled WGS sequence"/>
</dbReference>
<evidence type="ECO:0000259" key="12">
    <source>
        <dbReference type="PROSITE" id="PS50011"/>
    </source>
</evidence>
<dbReference type="SUPFAM" id="SSF56112">
    <property type="entry name" value="Protein kinase-like (PK-like)"/>
    <property type="match status" value="1"/>
</dbReference>
<keyword evidence="8" id="KW-1015">Disulfide bond</keyword>
<dbReference type="GO" id="GO:0005524">
    <property type="term" value="F:ATP binding"/>
    <property type="evidence" value="ECO:0007669"/>
    <property type="project" value="UniProtKB-KW"/>
</dbReference>